<accession>A0A2T0QWW1</accession>
<organism evidence="2 3">
    <name type="scientific">Kineococcus rhizosphaerae</name>
    <dbReference type="NCBI Taxonomy" id="559628"/>
    <lineage>
        <taxon>Bacteria</taxon>
        <taxon>Bacillati</taxon>
        <taxon>Actinomycetota</taxon>
        <taxon>Actinomycetes</taxon>
        <taxon>Kineosporiales</taxon>
        <taxon>Kineosporiaceae</taxon>
        <taxon>Kineococcus</taxon>
    </lineage>
</organism>
<dbReference type="OrthoDB" id="3383452at2"/>
<feature type="compositionally biased region" description="Pro residues" evidence="1">
    <location>
        <begin position="170"/>
        <end position="181"/>
    </location>
</feature>
<comment type="caution">
    <text evidence="2">The sequence shown here is derived from an EMBL/GenBank/DDBJ whole genome shotgun (WGS) entry which is preliminary data.</text>
</comment>
<feature type="compositionally biased region" description="Basic and acidic residues" evidence="1">
    <location>
        <begin position="153"/>
        <end position="163"/>
    </location>
</feature>
<gene>
    <name evidence="2" type="ORF">CLV37_1191</name>
</gene>
<evidence type="ECO:0000313" key="2">
    <source>
        <dbReference type="EMBL" id="PRY09893.1"/>
    </source>
</evidence>
<dbReference type="AlphaFoldDB" id="A0A2T0QWW1"/>
<protein>
    <recommendedName>
        <fullName evidence="4">Helix-turn-helix protein</fullName>
    </recommendedName>
</protein>
<name>A0A2T0QWW1_9ACTN</name>
<sequence length="372" mass="41176">MAVIRGALPTDNFTMVSNDWARDVSLSYKAKGLLLAICSHQQGYRLTLQQLVAQGKDGRDAVKAGLRELVDAGYMRVIQNRGDNGQMTEVDYVLTGKLSAEDQGATPEGEESARSAQRRRRSEPVTDFPSPEPTLQSRSSGPVAENPSPVGETAKRQVRRSEPVADFPSPDNPSPDNPPLRRPLKKTKYVTSTSDVAAVDKSMEVEPVSRREERPFAHDDRSVLPFPKAGQSAAVDQDEVDRVMGRLPDRLQPSRAEARRLRGLVVQRMELGWTRPEILEAVERKLRPGGQLDNPCGLFATTLVPLTAPDREVHREVRGSSGSKAPKAPWCGHCDERTRRPLDEAGFPDLTLPRCQDCERLDFAEHMERGAS</sequence>
<feature type="region of interest" description="Disordered" evidence="1">
    <location>
        <begin position="98"/>
        <end position="237"/>
    </location>
</feature>
<evidence type="ECO:0008006" key="4">
    <source>
        <dbReference type="Google" id="ProtNLM"/>
    </source>
</evidence>
<evidence type="ECO:0000256" key="1">
    <source>
        <dbReference type="SAM" id="MobiDB-lite"/>
    </source>
</evidence>
<reference evidence="2 3" key="1">
    <citation type="submission" date="2018-03" db="EMBL/GenBank/DDBJ databases">
        <title>Genomic Encyclopedia of Archaeal and Bacterial Type Strains, Phase II (KMG-II): from individual species to whole genera.</title>
        <authorList>
            <person name="Goeker M."/>
        </authorList>
    </citation>
    <scope>NUCLEOTIDE SEQUENCE [LARGE SCALE GENOMIC DNA]</scope>
    <source>
        <strain evidence="2 3">DSM 19711</strain>
    </source>
</reference>
<evidence type="ECO:0000313" key="3">
    <source>
        <dbReference type="Proteomes" id="UP000238083"/>
    </source>
</evidence>
<feature type="compositionally biased region" description="Basic and acidic residues" evidence="1">
    <location>
        <begin position="201"/>
        <end position="222"/>
    </location>
</feature>
<dbReference type="RefSeq" id="WP_106215423.1">
    <property type="nucleotide sequence ID" value="NZ_PVZF01000019.1"/>
</dbReference>
<proteinExistence type="predicted"/>
<keyword evidence="3" id="KW-1185">Reference proteome</keyword>
<dbReference type="EMBL" id="PVZF01000019">
    <property type="protein sequence ID" value="PRY09893.1"/>
    <property type="molecule type" value="Genomic_DNA"/>
</dbReference>
<dbReference type="Proteomes" id="UP000238083">
    <property type="component" value="Unassembled WGS sequence"/>
</dbReference>